<protein>
    <submittedName>
        <fullName evidence="2">Uncharacterized protein</fullName>
    </submittedName>
</protein>
<dbReference type="AlphaFoldDB" id="A0A167KW23"/>
<dbReference type="Proteomes" id="UP000076661">
    <property type="component" value="Unassembled WGS sequence"/>
</dbReference>
<organism evidence="2 3">
    <name type="scientific">Pseudoalteromonas luteoviolacea S4060-1</name>
    <dbReference type="NCBI Taxonomy" id="1365257"/>
    <lineage>
        <taxon>Bacteria</taxon>
        <taxon>Pseudomonadati</taxon>
        <taxon>Pseudomonadota</taxon>
        <taxon>Gammaproteobacteria</taxon>
        <taxon>Alteromonadales</taxon>
        <taxon>Pseudoalteromonadaceae</taxon>
        <taxon>Pseudoalteromonas</taxon>
    </lineage>
</organism>
<sequence>MNQSAFEQGSSISLSKSFSFFELALSTCLFIYFLTTALAVFKAYKTGRTKSNEFVFLVGRSFLCVLLIATLLGVWK</sequence>
<evidence type="ECO:0000256" key="1">
    <source>
        <dbReference type="SAM" id="Phobius"/>
    </source>
</evidence>
<keyword evidence="1" id="KW-1133">Transmembrane helix</keyword>
<proteinExistence type="predicted"/>
<dbReference type="RefSeq" id="WP_063382161.1">
    <property type="nucleotide sequence ID" value="NZ_AUXX01000034.1"/>
</dbReference>
<keyword evidence="1" id="KW-0812">Transmembrane</keyword>
<comment type="caution">
    <text evidence="2">The sequence shown here is derived from an EMBL/GenBank/DDBJ whole genome shotgun (WGS) entry which is preliminary data.</text>
</comment>
<reference evidence="2 3" key="1">
    <citation type="submission" date="2013-07" db="EMBL/GenBank/DDBJ databases">
        <title>Comparative Genomic and Metabolomic Analysis of Twelve Strains of Pseudoalteromonas luteoviolacea.</title>
        <authorList>
            <person name="Vynne N.G."/>
            <person name="Mansson M."/>
            <person name="Gram L."/>
        </authorList>
    </citation>
    <scope>NUCLEOTIDE SEQUENCE [LARGE SCALE GENOMIC DNA]</scope>
    <source>
        <strain evidence="2 3">S4060-1</strain>
    </source>
</reference>
<keyword evidence="1" id="KW-0472">Membrane</keyword>
<feature type="transmembrane region" description="Helical" evidence="1">
    <location>
        <begin position="20"/>
        <end position="41"/>
    </location>
</feature>
<dbReference type="PATRIC" id="fig|1365257.3.peg.3786"/>
<accession>A0A167KW23</accession>
<name>A0A167KW23_9GAMM</name>
<feature type="transmembrane region" description="Helical" evidence="1">
    <location>
        <begin position="53"/>
        <end position="75"/>
    </location>
</feature>
<dbReference type="EMBL" id="AUXX01000034">
    <property type="protein sequence ID" value="KZN63378.1"/>
    <property type="molecule type" value="Genomic_DNA"/>
</dbReference>
<evidence type="ECO:0000313" key="3">
    <source>
        <dbReference type="Proteomes" id="UP000076661"/>
    </source>
</evidence>
<evidence type="ECO:0000313" key="2">
    <source>
        <dbReference type="EMBL" id="KZN63378.1"/>
    </source>
</evidence>
<gene>
    <name evidence="2" type="ORF">N478_03755</name>
</gene>